<dbReference type="AlphaFoldDB" id="A0A7W8JQH1"/>
<dbReference type="EMBL" id="JACHFL010000001">
    <property type="protein sequence ID" value="MBB5361326.1"/>
    <property type="molecule type" value="Genomic_DNA"/>
</dbReference>
<evidence type="ECO:0000313" key="2">
    <source>
        <dbReference type="Proteomes" id="UP000552709"/>
    </source>
</evidence>
<name>A0A7W8JQH1_9DEIO</name>
<proteinExistence type="predicted"/>
<dbReference type="Proteomes" id="UP000552709">
    <property type="component" value="Unassembled WGS sequence"/>
</dbReference>
<gene>
    <name evidence="1" type="ORF">HNQ08_000397</name>
</gene>
<sequence length="136" mass="14431">MTQPSTRATARTFTAHHIDRECGVVVHVQDYAVTIARTARGLIATVDGVQVPVLEADRILRTAARVEVMSEVLEAAPIGKPAACNLHKELGALGYRSHYALAAEVLGKPVPSLAALSAEDAATVRQYAYGQLGRVA</sequence>
<dbReference type="RefSeq" id="WP_184127412.1">
    <property type="nucleotide sequence ID" value="NZ_JACHFL010000001.1"/>
</dbReference>
<keyword evidence="2" id="KW-1185">Reference proteome</keyword>
<accession>A0A7W8JQH1</accession>
<reference evidence="1 2" key="1">
    <citation type="submission" date="2020-08" db="EMBL/GenBank/DDBJ databases">
        <title>Genomic Encyclopedia of Type Strains, Phase IV (KMG-IV): sequencing the most valuable type-strain genomes for metagenomic binning, comparative biology and taxonomic classification.</title>
        <authorList>
            <person name="Goeker M."/>
        </authorList>
    </citation>
    <scope>NUCLEOTIDE SEQUENCE [LARGE SCALE GENOMIC DNA]</scope>
    <source>
        <strain evidence="1 2">DSM 27939</strain>
    </source>
</reference>
<organism evidence="1 2">
    <name type="scientific">Deinococcus humi</name>
    <dbReference type="NCBI Taxonomy" id="662880"/>
    <lineage>
        <taxon>Bacteria</taxon>
        <taxon>Thermotogati</taxon>
        <taxon>Deinococcota</taxon>
        <taxon>Deinococci</taxon>
        <taxon>Deinococcales</taxon>
        <taxon>Deinococcaceae</taxon>
        <taxon>Deinococcus</taxon>
    </lineage>
</organism>
<comment type="caution">
    <text evidence="1">The sequence shown here is derived from an EMBL/GenBank/DDBJ whole genome shotgun (WGS) entry which is preliminary data.</text>
</comment>
<evidence type="ECO:0000313" key="1">
    <source>
        <dbReference type="EMBL" id="MBB5361326.1"/>
    </source>
</evidence>
<protein>
    <submittedName>
        <fullName evidence="1">Uncharacterized protein</fullName>
    </submittedName>
</protein>